<sequence>MHGKILLRCQRVDAGPLIERAMEAGFPSAEPPARVRVDFEPWDVSAPWTDVVRDCDDLTLSWGKDSHAGLEWRRKWDYVLLRRKSFEFTPESVLALIRTWPFEACITDPVHLSWFADSGYKSGHGWAFALKGAGHRLCSERILDRGPWRILRDEEYDVTMLQFHDLDAPADVALEQARPGHRLLRADWHYVGHPLVFRNNVEAVGYKPSFYDPGSRTSIVLVEGREVSAEEMGVAAATRVHQIYPEPVEQVAFVFMDEAAARRQLPALWLYGLEVRAMTAHGEQRIDLEYEPPPPPERPAWVQGC</sequence>
<dbReference type="AlphaFoldDB" id="D0LMY9"/>
<gene>
    <name evidence="1" type="ordered locus">Hoch_0734</name>
</gene>
<accession>D0LMY9</accession>
<dbReference type="eggNOG" id="ENOG50347WW">
    <property type="taxonomic scope" value="Bacteria"/>
</dbReference>
<proteinExistence type="predicted"/>
<dbReference type="KEGG" id="hoh:Hoch_0734"/>
<organism evidence="1 2">
    <name type="scientific">Haliangium ochraceum (strain DSM 14365 / JCM 11303 / SMP-2)</name>
    <dbReference type="NCBI Taxonomy" id="502025"/>
    <lineage>
        <taxon>Bacteria</taxon>
        <taxon>Pseudomonadati</taxon>
        <taxon>Myxococcota</taxon>
        <taxon>Polyangia</taxon>
        <taxon>Haliangiales</taxon>
        <taxon>Kofleriaceae</taxon>
        <taxon>Haliangium</taxon>
    </lineage>
</organism>
<keyword evidence="2" id="KW-1185">Reference proteome</keyword>
<evidence type="ECO:0000313" key="2">
    <source>
        <dbReference type="Proteomes" id="UP000001880"/>
    </source>
</evidence>
<evidence type="ECO:0000313" key="1">
    <source>
        <dbReference type="EMBL" id="ACY13360.1"/>
    </source>
</evidence>
<dbReference type="HOGENOM" id="CLU_879304_0_0_7"/>
<dbReference type="STRING" id="502025.Hoch_0734"/>
<reference evidence="1 2" key="1">
    <citation type="journal article" date="2010" name="Stand. Genomic Sci.">
        <title>Complete genome sequence of Haliangium ochraceum type strain (SMP-2).</title>
        <authorList>
            <consortium name="US DOE Joint Genome Institute (JGI-PGF)"/>
            <person name="Ivanova N."/>
            <person name="Daum C."/>
            <person name="Lang E."/>
            <person name="Abt B."/>
            <person name="Kopitz M."/>
            <person name="Saunders E."/>
            <person name="Lapidus A."/>
            <person name="Lucas S."/>
            <person name="Glavina Del Rio T."/>
            <person name="Nolan M."/>
            <person name="Tice H."/>
            <person name="Copeland A."/>
            <person name="Cheng J.F."/>
            <person name="Chen F."/>
            <person name="Bruce D."/>
            <person name="Goodwin L."/>
            <person name="Pitluck S."/>
            <person name="Mavromatis K."/>
            <person name="Pati A."/>
            <person name="Mikhailova N."/>
            <person name="Chen A."/>
            <person name="Palaniappan K."/>
            <person name="Land M."/>
            <person name="Hauser L."/>
            <person name="Chang Y.J."/>
            <person name="Jeffries C.D."/>
            <person name="Detter J.C."/>
            <person name="Brettin T."/>
            <person name="Rohde M."/>
            <person name="Goker M."/>
            <person name="Bristow J."/>
            <person name="Markowitz V."/>
            <person name="Eisen J.A."/>
            <person name="Hugenholtz P."/>
            <person name="Kyrpides N.C."/>
            <person name="Klenk H.P."/>
        </authorList>
    </citation>
    <scope>NUCLEOTIDE SEQUENCE [LARGE SCALE GENOMIC DNA]</scope>
    <source>
        <strain evidence="2">DSM 14365 / CIP 107738 / JCM 11303 / AJ 13395 / SMP-2</strain>
    </source>
</reference>
<protein>
    <submittedName>
        <fullName evidence="1">Uncharacterized protein</fullName>
    </submittedName>
</protein>
<dbReference type="EMBL" id="CP001804">
    <property type="protein sequence ID" value="ACY13360.1"/>
    <property type="molecule type" value="Genomic_DNA"/>
</dbReference>
<dbReference type="Proteomes" id="UP000001880">
    <property type="component" value="Chromosome"/>
</dbReference>
<name>D0LMY9_HALO1</name>